<organism evidence="2 3">
    <name type="scientific">Dreissena polymorpha</name>
    <name type="common">Zebra mussel</name>
    <name type="synonym">Mytilus polymorpha</name>
    <dbReference type="NCBI Taxonomy" id="45954"/>
    <lineage>
        <taxon>Eukaryota</taxon>
        <taxon>Metazoa</taxon>
        <taxon>Spiralia</taxon>
        <taxon>Lophotrochozoa</taxon>
        <taxon>Mollusca</taxon>
        <taxon>Bivalvia</taxon>
        <taxon>Autobranchia</taxon>
        <taxon>Heteroconchia</taxon>
        <taxon>Euheterodonta</taxon>
        <taxon>Imparidentia</taxon>
        <taxon>Neoheterodontei</taxon>
        <taxon>Myida</taxon>
        <taxon>Dreissenoidea</taxon>
        <taxon>Dreissenidae</taxon>
        <taxon>Dreissena</taxon>
    </lineage>
</organism>
<evidence type="ECO:0000313" key="3">
    <source>
        <dbReference type="Proteomes" id="UP000828390"/>
    </source>
</evidence>
<protein>
    <submittedName>
        <fullName evidence="2">Uncharacterized protein</fullName>
    </submittedName>
</protein>
<reference evidence="2" key="2">
    <citation type="submission" date="2020-11" db="EMBL/GenBank/DDBJ databases">
        <authorList>
            <person name="McCartney M.A."/>
            <person name="Auch B."/>
            <person name="Kono T."/>
            <person name="Mallez S."/>
            <person name="Becker A."/>
            <person name="Gohl D.M."/>
            <person name="Silverstein K.A.T."/>
            <person name="Koren S."/>
            <person name="Bechman K.B."/>
            <person name="Herman A."/>
            <person name="Abrahante J.E."/>
            <person name="Garbe J."/>
        </authorList>
    </citation>
    <scope>NUCLEOTIDE SEQUENCE</scope>
    <source>
        <strain evidence="2">Duluth1</strain>
        <tissue evidence="2">Whole animal</tissue>
    </source>
</reference>
<dbReference type="EMBL" id="JAIWYP010000010">
    <property type="protein sequence ID" value="KAH3751470.1"/>
    <property type="molecule type" value="Genomic_DNA"/>
</dbReference>
<gene>
    <name evidence="2" type="ORF">DPMN_186029</name>
</gene>
<name>A0A9D4DN11_DREPO</name>
<dbReference type="Proteomes" id="UP000828390">
    <property type="component" value="Unassembled WGS sequence"/>
</dbReference>
<proteinExistence type="predicted"/>
<keyword evidence="3" id="KW-1185">Reference proteome</keyword>
<feature type="region of interest" description="Disordered" evidence="1">
    <location>
        <begin position="17"/>
        <end position="54"/>
    </location>
</feature>
<accession>A0A9D4DN11</accession>
<dbReference type="AlphaFoldDB" id="A0A9D4DN11"/>
<reference evidence="2" key="1">
    <citation type="journal article" date="2019" name="bioRxiv">
        <title>The Genome of the Zebra Mussel, Dreissena polymorpha: A Resource for Invasive Species Research.</title>
        <authorList>
            <person name="McCartney M.A."/>
            <person name="Auch B."/>
            <person name="Kono T."/>
            <person name="Mallez S."/>
            <person name="Zhang Y."/>
            <person name="Obille A."/>
            <person name="Becker A."/>
            <person name="Abrahante J.E."/>
            <person name="Garbe J."/>
            <person name="Badalamenti J.P."/>
            <person name="Herman A."/>
            <person name="Mangelson H."/>
            <person name="Liachko I."/>
            <person name="Sullivan S."/>
            <person name="Sone E.D."/>
            <person name="Koren S."/>
            <person name="Silverstein K.A.T."/>
            <person name="Beckman K.B."/>
            <person name="Gohl D.M."/>
        </authorList>
    </citation>
    <scope>NUCLEOTIDE SEQUENCE</scope>
    <source>
        <strain evidence="2">Duluth1</strain>
        <tissue evidence="2">Whole animal</tissue>
    </source>
</reference>
<evidence type="ECO:0000256" key="1">
    <source>
        <dbReference type="SAM" id="MobiDB-lite"/>
    </source>
</evidence>
<comment type="caution">
    <text evidence="2">The sequence shown here is derived from an EMBL/GenBank/DDBJ whole genome shotgun (WGS) entry which is preliminary data.</text>
</comment>
<sequence>MAQLQGAVEKLNISCGSSGIDSHVKPPVPFNRPVTGGANGGQRQAGPFPGNAQN</sequence>
<evidence type="ECO:0000313" key="2">
    <source>
        <dbReference type="EMBL" id="KAH3751470.1"/>
    </source>
</evidence>